<keyword evidence="2" id="KW-1185">Reference proteome</keyword>
<evidence type="ECO:0000313" key="1">
    <source>
        <dbReference type="EMBL" id="KAF2469795.1"/>
    </source>
</evidence>
<keyword evidence="1" id="KW-0378">Hydrolase</keyword>
<organism evidence="1 2">
    <name type="scientific">Lindgomyces ingoldianus</name>
    <dbReference type="NCBI Taxonomy" id="673940"/>
    <lineage>
        <taxon>Eukaryota</taxon>
        <taxon>Fungi</taxon>
        <taxon>Dikarya</taxon>
        <taxon>Ascomycota</taxon>
        <taxon>Pezizomycotina</taxon>
        <taxon>Dothideomycetes</taxon>
        <taxon>Pleosporomycetidae</taxon>
        <taxon>Pleosporales</taxon>
        <taxon>Lindgomycetaceae</taxon>
        <taxon>Lindgomyces</taxon>
    </lineage>
</organism>
<proteinExistence type="predicted"/>
<name>A0ACB6QTE2_9PLEO</name>
<gene>
    <name evidence="1" type="ORF">BDR25DRAFT_325964</name>
</gene>
<accession>A0ACB6QTE2</accession>
<protein>
    <submittedName>
        <fullName evidence="1">Glycoside hydrolase</fullName>
    </submittedName>
</protein>
<comment type="caution">
    <text evidence="1">The sequence shown here is derived from an EMBL/GenBank/DDBJ whole genome shotgun (WGS) entry which is preliminary data.</text>
</comment>
<reference evidence="1" key="1">
    <citation type="journal article" date="2020" name="Stud. Mycol.">
        <title>101 Dothideomycetes genomes: a test case for predicting lifestyles and emergence of pathogens.</title>
        <authorList>
            <person name="Haridas S."/>
            <person name="Albert R."/>
            <person name="Binder M."/>
            <person name="Bloem J."/>
            <person name="Labutti K."/>
            <person name="Salamov A."/>
            <person name="Andreopoulos B."/>
            <person name="Baker S."/>
            <person name="Barry K."/>
            <person name="Bills G."/>
            <person name="Bluhm B."/>
            <person name="Cannon C."/>
            <person name="Castanera R."/>
            <person name="Culley D."/>
            <person name="Daum C."/>
            <person name="Ezra D."/>
            <person name="Gonzalez J."/>
            <person name="Henrissat B."/>
            <person name="Kuo A."/>
            <person name="Liang C."/>
            <person name="Lipzen A."/>
            <person name="Lutzoni F."/>
            <person name="Magnuson J."/>
            <person name="Mondo S."/>
            <person name="Nolan M."/>
            <person name="Ohm R."/>
            <person name="Pangilinan J."/>
            <person name="Park H.-J."/>
            <person name="Ramirez L."/>
            <person name="Alfaro M."/>
            <person name="Sun H."/>
            <person name="Tritt A."/>
            <person name="Yoshinaga Y."/>
            <person name="Zwiers L.-H."/>
            <person name="Turgeon B."/>
            <person name="Goodwin S."/>
            <person name="Spatafora J."/>
            <person name="Crous P."/>
            <person name="Grigoriev I."/>
        </authorList>
    </citation>
    <scope>NUCLEOTIDE SEQUENCE</scope>
    <source>
        <strain evidence="1">ATCC 200398</strain>
    </source>
</reference>
<evidence type="ECO:0000313" key="2">
    <source>
        <dbReference type="Proteomes" id="UP000799755"/>
    </source>
</evidence>
<sequence>MWYLYAFFLGFFPTTAPLVLESGVGRLPALGWNSWNAYHCDISESQFLTAAQKFIDLGLKDAGYEYVNIDDCWQVKDRRDNKTNRLIPDPDRFPDGIHSTAKKIHDLGLKIGIYSSAGTLTCAGYQASIGYESIDAAQWAEWEIDYLKYDNCNVPHNWTDPCRGCVPERRGDLVNGTCTSASGMCPSGFDYSNSLTAERFRIMRDALLAQNRTILYSLCEWGEAGVQQWGNSTGSSWRMSGDIEPTWQRVLDILNQNSFYLNNVDFWGHSDADMLEVGNGLSIQESRSHFALWAAMKSPLLIGTDLARIASDQLEVLKNKYLLGFNQDPVYGAPAKPYKWGTNPDWTFNASYPAEYWSGASTAGTLVLMFNPYSDAKNKTADFKEIPELKKGGSYQVKDIWSGRDLGCITGKINVEVEGHDTVGLLMTRECSGRLGRLGARGLGFFGNW</sequence>
<dbReference type="EMBL" id="MU003510">
    <property type="protein sequence ID" value="KAF2469795.1"/>
    <property type="molecule type" value="Genomic_DNA"/>
</dbReference>
<dbReference type="Proteomes" id="UP000799755">
    <property type="component" value="Unassembled WGS sequence"/>
</dbReference>